<keyword evidence="2" id="KW-1185">Reference proteome</keyword>
<gene>
    <name evidence="1" type="ORF">SAMN04489708_108174</name>
</gene>
<dbReference type="AlphaFoldDB" id="A0A1H0QMF7"/>
<evidence type="ECO:0000313" key="2">
    <source>
        <dbReference type="Proteomes" id="UP000199317"/>
    </source>
</evidence>
<proteinExistence type="predicted"/>
<dbReference type="Proteomes" id="UP000199317">
    <property type="component" value="Unassembled WGS sequence"/>
</dbReference>
<evidence type="ECO:0000313" key="1">
    <source>
        <dbReference type="EMBL" id="SDP18380.1"/>
    </source>
</evidence>
<sequence>MKSQKGCVIRAHPYNNLAGHVTSTGNATIKNIIANFASMNGQTPRDHHQRVAAQLAAQHAPEVVEQEGRGRCRC</sequence>
<protein>
    <submittedName>
        <fullName evidence="1">Uncharacterized protein</fullName>
    </submittedName>
</protein>
<name>A0A1H0QMF7_9BURK</name>
<accession>A0A1H0QMF7</accession>
<organism evidence="1 2">
    <name type="scientific">Paracidovorax cattleyae</name>
    <dbReference type="NCBI Taxonomy" id="80868"/>
    <lineage>
        <taxon>Bacteria</taxon>
        <taxon>Pseudomonadati</taxon>
        <taxon>Pseudomonadota</taxon>
        <taxon>Betaproteobacteria</taxon>
        <taxon>Burkholderiales</taxon>
        <taxon>Comamonadaceae</taxon>
        <taxon>Paracidovorax</taxon>
    </lineage>
</organism>
<dbReference type="EMBL" id="FNJL01000008">
    <property type="protein sequence ID" value="SDP18380.1"/>
    <property type="molecule type" value="Genomic_DNA"/>
</dbReference>
<reference evidence="2" key="1">
    <citation type="submission" date="2016-10" db="EMBL/GenBank/DDBJ databases">
        <authorList>
            <person name="Varghese N."/>
            <person name="Submissions S."/>
        </authorList>
    </citation>
    <scope>NUCLEOTIDE SEQUENCE [LARGE SCALE GENOMIC DNA]</scope>
    <source>
        <strain evidence="2">DSM 17101</strain>
    </source>
</reference>